<evidence type="ECO:0000256" key="1">
    <source>
        <dbReference type="SAM" id="MobiDB-lite"/>
    </source>
</evidence>
<evidence type="ECO:0000313" key="2">
    <source>
        <dbReference type="EMBL" id="CAE8602587.1"/>
    </source>
</evidence>
<dbReference type="EMBL" id="CAJNNV010014449">
    <property type="protein sequence ID" value="CAE8602587.1"/>
    <property type="molecule type" value="Genomic_DNA"/>
</dbReference>
<accession>A0A813EWE6</accession>
<reference evidence="2" key="1">
    <citation type="submission" date="2021-02" db="EMBL/GenBank/DDBJ databases">
        <authorList>
            <person name="Dougan E. K."/>
            <person name="Rhodes N."/>
            <person name="Thang M."/>
            <person name="Chan C."/>
        </authorList>
    </citation>
    <scope>NUCLEOTIDE SEQUENCE</scope>
</reference>
<proteinExistence type="predicted"/>
<evidence type="ECO:0000313" key="3">
    <source>
        <dbReference type="Proteomes" id="UP000654075"/>
    </source>
</evidence>
<comment type="caution">
    <text evidence="2">The sequence shown here is derived from an EMBL/GenBank/DDBJ whole genome shotgun (WGS) entry which is preliminary data.</text>
</comment>
<feature type="region of interest" description="Disordered" evidence="1">
    <location>
        <begin position="36"/>
        <end position="66"/>
    </location>
</feature>
<gene>
    <name evidence="2" type="ORF">PGLA1383_LOCUS20823</name>
</gene>
<protein>
    <submittedName>
        <fullName evidence="2">Uncharacterized protein</fullName>
    </submittedName>
</protein>
<dbReference type="Proteomes" id="UP000654075">
    <property type="component" value="Unassembled WGS sequence"/>
</dbReference>
<organism evidence="2 3">
    <name type="scientific">Polarella glacialis</name>
    <name type="common">Dinoflagellate</name>
    <dbReference type="NCBI Taxonomy" id="89957"/>
    <lineage>
        <taxon>Eukaryota</taxon>
        <taxon>Sar</taxon>
        <taxon>Alveolata</taxon>
        <taxon>Dinophyceae</taxon>
        <taxon>Suessiales</taxon>
        <taxon>Suessiaceae</taxon>
        <taxon>Polarella</taxon>
    </lineage>
</organism>
<name>A0A813EWE6_POLGL</name>
<keyword evidence="3" id="KW-1185">Reference proteome</keyword>
<feature type="region of interest" description="Disordered" evidence="1">
    <location>
        <begin position="105"/>
        <end position="126"/>
    </location>
</feature>
<sequence>MLGRVAARASGRWQPLAARSSRAFAQWEVLPEVKPGIPTDGVVKPGHPGAWAAAEANEPKTPRNQPRAPALVMGLLMASMMFWRLPPFMASLIVGSTMSEDSTIQGAAVAGRSGRGDGQRAQMPAA</sequence>
<dbReference type="AlphaFoldDB" id="A0A813EWE6"/>